<dbReference type="GO" id="GO:0070740">
    <property type="term" value="F:tubulin-glutamic acid ligase activity"/>
    <property type="evidence" value="ECO:0007669"/>
    <property type="project" value="TreeGrafter"/>
</dbReference>
<dbReference type="GO" id="GO:0036064">
    <property type="term" value="C:ciliary basal body"/>
    <property type="evidence" value="ECO:0007669"/>
    <property type="project" value="TreeGrafter"/>
</dbReference>
<dbReference type="PANTHER" id="PTHR12241">
    <property type="entry name" value="TUBULIN POLYGLUTAMYLASE"/>
    <property type="match status" value="1"/>
</dbReference>
<keyword evidence="4" id="KW-0547">Nucleotide-binding</keyword>
<reference evidence="9" key="1">
    <citation type="journal article" date="2023" name="Mol. Biol. Evol.">
        <title>Third-Generation Sequencing Reveals the Adaptive Role of the Epigenome in Three Deep-Sea Polychaetes.</title>
        <authorList>
            <person name="Perez M."/>
            <person name="Aroh O."/>
            <person name="Sun Y."/>
            <person name="Lan Y."/>
            <person name="Juniper S.K."/>
            <person name="Young C.R."/>
            <person name="Angers B."/>
            <person name="Qian P.Y."/>
        </authorList>
    </citation>
    <scope>NUCLEOTIDE SEQUENCE</scope>
    <source>
        <strain evidence="9">P08H-3</strain>
    </source>
</reference>
<feature type="region of interest" description="Disordered" evidence="8">
    <location>
        <begin position="634"/>
        <end position="706"/>
    </location>
</feature>
<evidence type="ECO:0000256" key="8">
    <source>
        <dbReference type="SAM" id="MobiDB-lite"/>
    </source>
</evidence>
<dbReference type="Gene3D" id="3.30.470.20">
    <property type="entry name" value="ATP-grasp fold, B domain"/>
    <property type="match status" value="1"/>
</dbReference>
<dbReference type="Pfam" id="PF03133">
    <property type="entry name" value="TTL"/>
    <property type="match status" value="1"/>
</dbReference>
<comment type="similarity">
    <text evidence="1">Belongs to the tubulin--tyrosine ligase family.</text>
</comment>
<dbReference type="GO" id="GO:0005874">
    <property type="term" value="C:microtubule"/>
    <property type="evidence" value="ECO:0007669"/>
    <property type="project" value="UniProtKB-KW"/>
</dbReference>
<accession>A0AAD9K053</accession>
<sequence>MPTVKNKRHHDSDSSGSDSEVATIDVTEEEEDEGDDSVEESDNEEECEYSHIVWTGYGKRVPVIVFRAEAVLTKNPDAKLIGEKYHLAYKIVKTESKLVRSILGSHGFHEIHPSSNDFNVQWTGSHLKPYVLRGLQEFQKVNHFPRSYEITRKDRLYKNIQRMQQTKGFRNFDFVPQSFIIPGEFQDFCSAFLKDKGPWIVKPIASSRGRGIFLVNHPEQVPLDETMIVSKYISNPLTIDGFKFDIRLYVAVTSYDPLIIYLYEEGLTRFATVRYEKTNGSMRNQCMHLTNYSVNKKSNDYVKNDDPDIEDYGNKWSLGAMLRYLRSQGKDTTALMMRVEDVIIKTLISAELPIATACKMFMPYRGNCFELYGFDVLIDEMLRPWVLEVNLSPSLACDSPLDLKIKSNMMSDLFSLTGLICHDPMIRKLQQSKRNQDTLLRPPTRTQKHRPQSATSNGGFTRGSGSGPGGNLTGEEIRIVRRAREEYQRRGGWVRIFPSPDSWELYGSYMQYSSTHNVMLYQQLFPERARNISLKPSTASYTSGLARTRSVHLHSSAYPQLHVSTQPGPNGKPDDALAHAIQRTLQYERKLTCLGQRKKKAKTKAAPPNAVAPVVNLKQQAKFKGVLVQGVAEEGKISEPKHEKQNSENSSKTQPERCMMNGNEKQETQPRSESQGSETHSSDTQGSDSRSSQISEGQRLDRERVVDVGETREETKKAVHQHKQQQQPSGYNVVKLLEKGKTMNKVQARFAFATYLLRVQQRLMSESSEKELDDVEGANEQMDLVLRFLKRAAGNLQQPFKVVVPSRKLAINDRRRILAKQLGDFVHIYSKETEQLRQRHLLEKKVAMKRPPTFTQNDGLDEDKFTKFVDKASESELEEVLTTYTKLNKSASIFLGSNSKGTTAGHVSAVPPSTANQTDTCLAKRKQVNDNSPSVKCEVSATLSRPTSSSYATAVSIYSTKLSGTVNGSTRTRPVSANMHRNQATCHYKVRPMSANSRPSSAVRGHQEHLDGTECQANHMDSESINAALHRLAVRQQQRQYAASRGSIILPNKRKTFPQVVSDSPSLDRIDPSVDTVICNIDDDKDAGITGAEMAVPRNSLEHTWKSASETFNNFVSDVYANGCLEKAYSRVTGVNPMSGSNYHPTPGSTQFHIVQSQMALHNGLHDPDIAEQSHALLERSKQKHQAMIAQAHAAHQAGGSTSHSSILPPRPPAKPAMEKRPTSQHRLARTQITDDCEGSQFYSSVKYDNNVGAARPVLSSHFSNVMLSDNGFYYDEESYPLVVMSVTGIELFGFLVKF</sequence>
<evidence type="ECO:0000256" key="2">
    <source>
        <dbReference type="ARBA" id="ARBA00022598"/>
    </source>
</evidence>
<feature type="region of interest" description="Disordered" evidence="8">
    <location>
        <begin position="432"/>
        <end position="475"/>
    </location>
</feature>
<dbReference type="PROSITE" id="PS51221">
    <property type="entry name" value="TTL"/>
    <property type="match status" value="1"/>
</dbReference>
<feature type="compositionally biased region" description="Low complexity" evidence="8">
    <location>
        <begin position="1196"/>
        <end position="1206"/>
    </location>
</feature>
<name>A0AAD9K053_9ANNE</name>
<dbReference type="GO" id="GO:0000226">
    <property type="term" value="P:microtubule cytoskeleton organization"/>
    <property type="evidence" value="ECO:0007669"/>
    <property type="project" value="TreeGrafter"/>
</dbReference>
<evidence type="ECO:0000256" key="7">
    <source>
        <dbReference type="ARBA" id="ARBA00049274"/>
    </source>
</evidence>
<evidence type="ECO:0000313" key="9">
    <source>
        <dbReference type="EMBL" id="KAK2162663.1"/>
    </source>
</evidence>
<organism evidence="9 10">
    <name type="scientific">Paralvinella palmiformis</name>
    <dbReference type="NCBI Taxonomy" id="53620"/>
    <lineage>
        <taxon>Eukaryota</taxon>
        <taxon>Metazoa</taxon>
        <taxon>Spiralia</taxon>
        <taxon>Lophotrochozoa</taxon>
        <taxon>Annelida</taxon>
        <taxon>Polychaeta</taxon>
        <taxon>Sedentaria</taxon>
        <taxon>Canalipalpata</taxon>
        <taxon>Terebellida</taxon>
        <taxon>Terebelliformia</taxon>
        <taxon>Alvinellidae</taxon>
        <taxon>Paralvinella</taxon>
    </lineage>
</organism>
<feature type="compositionally biased region" description="Gly residues" evidence="8">
    <location>
        <begin position="460"/>
        <end position="472"/>
    </location>
</feature>
<evidence type="ECO:0000256" key="5">
    <source>
        <dbReference type="ARBA" id="ARBA00022840"/>
    </source>
</evidence>
<evidence type="ECO:0000256" key="3">
    <source>
        <dbReference type="ARBA" id="ARBA00022701"/>
    </source>
</evidence>
<gene>
    <name evidence="9" type="ORF">LSH36_94g04011</name>
</gene>
<evidence type="ECO:0000256" key="6">
    <source>
        <dbReference type="ARBA" id="ARBA00041448"/>
    </source>
</evidence>
<comment type="caution">
    <text evidence="9">The sequence shown here is derived from an EMBL/GenBank/DDBJ whole genome shotgun (WGS) entry which is preliminary data.</text>
</comment>
<evidence type="ECO:0000256" key="1">
    <source>
        <dbReference type="ARBA" id="ARBA00006820"/>
    </source>
</evidence>
<dbReference type="SUPFAM" id="SSF56059">
    <property type="entry name" value="Glutathione synthetase ATP-binding domain-like"/>
    <property type="match status" value="1"/>
</dbReference>
<comment type="catalytic activity">
    <reaction evidence="7">
        <text>L-glutamyl-[protein] + L-glutamate + ATP = gamma-L-glutamyl-L-glutamyl-[protein] + ADP + phosphate + H(+)</text>
        <dbReference type="Rhea" id="RHEA:60144"/>
        <dbReference type="Rhea" id="RHEA-COMP:10208"/>
        <dbReference type="Rhea" id="RHEA-COMP:15517"/>
        <dbReference type="ChEBI" id="CHEBI:15378"/>
        <dbReference type="ChEBI" id="CHEBI:29973"/>
        <dbReference type="ChEBI" id="CHEBI:29985"/>
        <dbReference type="ChEBI" id="CHEBI:30616"/>
        <dbReference type="ChEBI" id="CHEBI:43474"/>
        <dbReference type="ChEBI" id="CHEBI:143622"/>
        <dbReference type="ChEBI" id="CHEBI:456216"/>
    </reaction>
    <physiologicalReaction direction="left-to-right" evidence="7">
        <dbReference type="Rhea" id="RHEA:60145"/>
    </physiologicalReaction>
</comment>
<dbReference type="FunFam" id="3.30.470.20:FF:000009">
    <property type="entry name" value="tubulin polyglutamylase TTLL5 isoform X1"/>
    <property type="match status" value="1"/>
</dbReference>
<dbReference type="Proteomes" id="UP001208570">
    <property type="component" value="Unassembled WGS sequence"/>
</dbReference>
<feature type="compositionally biased region" description="Acidic residues" evidence="8">
    <location>
        <begin position="26"/>
        <end position="46"/>
    </location>
</feature>
<dbReference type="GO" id="GO:0015631">
    <property type="term" value="F:tubulin binding"/>
    <property type="evidence" value="ECO:0007669"/>
    <property type="project" value="TreeGrafter"/>
</dbReference>
<keyword evidence="3" id="KW-0493">Microtubule</keyword>
<dbReference type="GO" id="GO:0005524">
    <property type="term" value="F:ATP binding"/>
    <property type="evidence" value="ECO:0007669"/>
    <property type="project" value="UniProtKB-KW"/>
</dbReference>
<protein>
    <recommendedName>
        <fullName evidence="6">Tubulin--tyrosine ligase-like protein 5</fullName>
    </recommendedName>
</protein>
<proteinExistence type="inferred from homology"/>
<keyword evidence="5" id="KW-0067">ATP-binding</keyword>
<evidence type="ECO:0000313" key="10">
    <source>
        <dbReference type="Proteomes" id="UP001208570"/>
    </source>
</evidence>
<dbReference type="PANTHER" id="PTHR12241:SF145">
    <property type="entry name" value="TUBULIN POLYGLUTAMYLASE TTLL5"/>
    <property type="match status" value="1"/>
</dbReference>
<feature type="region of interest" description="Disordered" evidence="8">
    <location>
        <begin position="1196"/>
        <end position="1226"/>
    </location>
</feature>
<keyword evidence="10" id="KW-1185">Reference proteome</keyword>
<feature type="compositionally biased region" description="Low complexity" evidence="8">
    <location>
        <begin position="682"/>
        <end position="693"/>
    </location>
</feature>
<feature type="region of interest" description="Disordered" evidence="8">
    <location>
        <begin position="1"/>
        <end position="46"/>
    </location>
</feature>
<dbReference type="InterPro" id="IPR004344">
    <property type="entry name" value="TTL/TTLL_fam"/>
</dbReference>
<dbReference type="EMBL" id="JAODUP010000094">
    <property type="protein sequence ID" value="KAK2162663.1"/>
    <property type="molecule type" value="Genomic_DNA"/>
</dbReference>
<evidence type="ECO:0000256" key="4">
    <source>
        <dbReference type="ARBA" id="ARBA00022741"/>
    </source>
</evidence>
<feature type="compositionally biased region" description="Basic and acidic residues" evidence="8">
    <location>
        <begin position="634"/>
        <end position="646"/>
    </location>
</feature>
<keyword evidence="2" id="KW-0436">Ligase</keyword>